<feature type="chain" id="PRO_5014703314" description="TonB-dependent receptor plug domain-containing protein" evidence="9">
    <location>
        <begin position="22"/>
        <end position="701"/>
    </location>
</feature>
<dbReference type="InterPro" id="IPR012910">
    <property type="entry name" value="Plug_dom"/>
</dbReference>
<evidence type="ECO:0000256" key="7">
    <source>
        <dbReference type="ARBA" id="ARBA00023237"/>
    </source>
</evidence>
<dbReference type="EMBL" id="PGXC01000024">
    <property type="protein sequence ID" value="PKK89135.1"/>
    <property type="molecule type" value="Genomic_DNA"/>
</dbReference>
<dbReference type="Pfam" id="PF07715">
    <property type="entry name" value="Plug"/>
    <property type="match status" value="1"/>
</dbReference>
<dbReference type="Gene3D" id="2.40.170.20">
    <property type="entry name" value="TonB-dependent receptor, beta-barrel domain"/>
    <property type="match status" value="1"/>
</dbReference>
<keyword evidence="7 8" id="KW-0998">Cell outer membrane</keyword>
<keyword evidence="5 9" id="KW-0732">Signal</keyword>
<accession>A0A2N1PLC8</accession>
<dbReference type="Gene3D" id="2.170.130.10">
    <property type="entry name" value="TonB-dependent receptor, plug domain"/>
    <property type="match status" value="1"/>
</dbReference>
<dbReference type="SUPFAM" id="SSF56935">
    <property type="entry name" value="Porins"/>
    <property type="match status" value="1"/>
</dbReference>
<organism evidence="11 12">
    <name type="scientific">Candidatus Wallbacteria bacterium HGW-Wallbacteria-1</name>
    <dbReference type="NCBI Taxonomy" id="2013854"/>
    <lineage>
        <taxon>Bacteria</taxon>
        <taxon>Candidatus Walliibacteriota</taxon>
    </lineage>
</organism>
<protein>
    <recommendedName>
        <fullName evidence="10">TonB-dependent receptor plug domain-containing protein</fullName>
    </recommendedName>
</protein>
<name>A0A2N1PLC8_9BACT</name>
<evidence type="ECO:0000313" key="12">
    <source>
        <dbReference type="Proteomes" id="UP000233256"/>
    </source>
</evidence>
<dbReference type="AlphaFoldDB" id="A0A2N1PLC8"/>
<evidence type="ECO:0000313" key="11">
    <source>
        <dbReference type="EMBL" id="PKK89135.1"/>
    </source>
</evidence>
<keyword evidence="3 8" id="KW-1134">Transmembrane beta strand</keyword>
<dbReference type="PANTHER" id="PTHR30069:SF29">
    <property type="entry name" value="HEMOGLOBIN AND HEMOGLOBIN-HAPTOGLOBIN-BINDING PROTEIN 1-RELATED"/>
    <property type="match status" value="1"/>
</dbReference>
<comment type="subcellular location">
    <subcellularLocation>
        <location evidence="1 8">Cell outer membrane</location>
        <topology evidence="1 8">Multi-pass membrane protein</topology>
    </subcellularLocation>
</comment>
<proteinExistence type="inferred from homology"/>
<dbReference type="GO" id="GO:0009279">
    <property type="term" value="C:cell outer membrane"/>
    <property type="evidence" value="ECO:0007669"/>
    <property type="project" value="UniProtKB-SubCell"/>
</dbReference>
<keyword evidence="2 8" id="KW-0813">Transport</keyword>
<evidence type="ECO:0000256" key="5">
    <source>
        <dbReference type="ARBA" id="ARBA00022729"/>
    </source>
</evidence>
<keyword evidence="4 8" id="KW-0812">Transmembrane</keyword>
<dbReference type="PROSITE" id="PS52016">
    <property type="entry name" value="TONB_DEPENDENT_REC_3"/>
    <property type="match status" value="1"/>
</dbReference>
<feature type="signal peptide" evidence="9">
    <location>
        <begin position="1"/>
        <end position="21"/>
    </location>
</feature>
<sequence length="701" mass="78722">MNGFKISIALIGFFLSVPLFASESEFQDLNISDGKTPVVRNSDPAVARREDFISDGCEPELAAMAGEIVAGDVLPEISIRSVYSDPVRSPLRPSSTLSISTDVVDREEMEAIGARVVTDTIFFRPNVTVYSQGRKYRNMIYVRSETPAVVLDGASSGEDSRSLYTLPSETLDRIEIIRDSSALIYGRPGVGGVVNMTTRPIIDSTMMMIEGGTFATSNLHMNHSVKKENWGFSVDAQRSTTDGPSGMNSAEDTANFALRFQRYLRDDSYLKLNFQYDDIMRQIGNQTAPDTSTWTAAQKKQFAGQMANMSGWSFDPWNTIIANMEYHRNWTARKSTNFNFYRTDRNSTFRTLKGAPSGSDDITDGISVRHTMVSPDGDFTMRTGFQSEHWYCPTGKLYYTGKNDGAERRDYGLFIQGEKKLGSGWTVDAGIRRDHRHVITDSVSWGTNLKAVSDKWEDPVINWAAGIAREWQNVEASFRFGTGILKPMNSSATQDGSILRDEQQKQYNLGFLWKPPSGVRVNLNLFRIEKDDALVDDGTRMISAPGVVPQEWINTFRNDDLKSDGAEIDVQGEISRGLSLSLGYGIRNYSSSTNPSIQDLWPESNWNFGLRCERGRLKTAITTKYVSSFQGSRFLPVGLSLDLGDFVRTDITFDYLVNEDQSGEQRAYLVIQNAGDERYSTIPTYPDNGRKYLFGYKWLWR</sequence>
<dbReference type="GO" id="GO:0044718">
    <property type="term" value="P:siderophore transmembrane transport"/>
    <property type="evidence" value="ECO:0007669"/>
    <property type="project" value="TreeGrafter"/>
</dbReference>
<dbReference type="InterPro" id="IPR037066">
    <property type="entry name" value="Plug_dom_sf"/>
</dbReference>
<dbReference type="GO" id="GO:0015344">
    <property type="term" value="F:siderophore uptake transmembrane transporter activity"/>
    <property type="evidence" value="ECO:0007669"/>
    <property type="project" value="TreeGrafter"/>
</dbReference>
<evidence type="ECO:0000256" key="9">
    <source>
        <dbReference type="SAM" id="SignalP"/>
    </source>
</evidence>
<evidence type="ECO:0000256" key="8">
    <source>
        <dbReference type="PROSITE-ProRule" id="PRU01360"/>
    </source>
</evidence>
<evidence type="ECO:0000256" key="4">
    <source>
        <dbReference type="ARBA" id="ARBA00022692"/>
    </source>
</evidence>
<dbReference type="InterPro" id="IPR036942">
    <property type="entry name" value="Beta-barrel_TonB_sf"/>
</dbReference>
<evidence type="ECO:0000256" key="6">
    <source>
        <dbReference type="ARBA" id="ARBA00023136"/>
    </source>
</evidence>
<keyword evidence="6 8" id="KW-0472">Membrane</keyword>
<evidence type="ECO:0000259" key="10">
    <source>
        <dbReference type="Pfam" id="PF07715"/>
    </source>
</evidence>
<comment type="similarity">
    <text evidence="8">Belongs to the TonB-dependent receptor family.</text>
</comment>
<comment type="caution">
    <text evidence="11">The sequence shown here is derived from an EMBL/GenBank/DDBJ whole genome shotgun (WGS) entry which is preliminary data.</text>
</comment>
<feature type="domain" description="TonB-dependent receptor plug" evidence="10">
    <location>
        <begin position="96"/>
        <end position="193"/>
    </location>
</feature>
<evidence type="ECO:0000256" key="1">
    <source>
        <dbReference type="ARBA" id="ARBA00004571"/>
    </source>
</evidence>
<dbReference type="PANTHER" id="PTHR30069">
    <property type="entry name" value="TONB-DEPENDENT OUTER MEMBRANE RECEPTOR"/>
    <property type="match status" value="1"/>
</dbReference>
<evidence type="ECO:0000256" key="2">
    <source>
        <dbReference type="ARBA" id="ARBA00022448"/>
    </source>
</evidence>
<reference evidence="11 12" key="1">
    <citation type="journal article" date="2017" name="ISME J.">
        <title>Potential for microbial H2 and metal transformations associated with novel bacteria and archaea in deep terrestrial subsurface sediments.</title>
        <authorList>
            <person name="Hernsdorf A.W."/>
            <person name="Amano Y."/>
            <person name="Miyakawa K."/>
            <person name="Ise K."/>
            <person name="Suzuki Y."/>
            <person name="Anantharaman K."/>
            <person name="Probst A."/>
            <person name="Burstein D."/>
            <person name="Thomas B.C."/>
            <person name="Banfield J.F."/>
        </authorList>
    </citation>
    <scope>NUCLEOTIDE SEQUENCE [LARGE SCALE GENOMIC DNA]</scope>
    <source>
        <strain evidence="11">HGW-Wallbacteria-1</strain>
    </source>
</reference>
<dbReference type="InterPro" id="IPR039426">
    <property type="entry name" value="TonB-dep_rcpt-like"/>
</dbReference>
<dbReference type="Proteomes" id="UP000233256">
    <property type="component" value="Unassembled WGS sequence"/>
</dbReference>
<gene>
    <name evidence="11" type="ORF">CVV64_15625</name>
</gene>
<evidence type="ECO:0000256" key="3">
    <source>
        <dbReference type="ARBA" id="ARBA00022452"/>
    </source>
</evidence>